<dbReference type="PANTHER" id="PTHR45703">
    <property type="entry name" value="DYNEIN HEAVY CHAIN"/>
    <property type="match status" value="1"/>
</dbReference>
<dbReference type="InterPro" id="IPR004273">
    <property type="entry name" value="Dynein_heavy_D6_P-loop"/>
</dbReference>
<proteinExistence type="inferred from homology"/>
<keyword evidence="3" id="KW-0963">Cytoplasm</keyword>
<dbReference type="Gene3D" id="1.20.1270.280">
    <property type="match status" value="1"/>
</dbReference>
<dbReference type="Ensembl" id="ENSAMXT00005017883.1">
    <property type="protein sequence ID" value="ENSAMXP00005016201.1"/>
    <property type="gene ID" value="ENSAMXG00005006613.1"/>
</dbReference>
<dbReference type="Gene3D" id="1.10.8.710">
    <property type="match status" value="1"/>
</dbReference>
<evidence type="ECO:0000313" key="16">
    <source>
        <dbReference type="Ensembl" id="ENSAMXP00005016201.1"/>
    </source>
</evidence>
<evidence type="ECO:0000256" key="2">
    <source>
        <dbReference type="ARBA" id="ARBA00008887"/>
    </source>
</evidence>
<keyword evidence="12" id="KW-0206">Cytoskeleton</keyword>
<dbReference type="Gene3D" id="1.20.140.100">
    <property type="entry name" value="Dynein heavy chain, N-terminal domain 2"/>
    <property type="match status" value="1"/>
</dbReference>
<dbReference type="Proteomes" id="UP000694621">
    <property type="component" value="Unplaced"/>
</dbReference>
<dbReference type="FunFam" id="3.20.180.20:FF:000001">
    <property type="entry name" value="Dynein axonemal heavy chain 5"/>
    <property type="match status" value="1"/>
</dbReference>
<dbReference type="SMART" id="SM00382">
    <property type="entry name" value="AAA"/>
    <property type="match status" value="4"/>
</dbReference>
<sequence length="4064" mass="462537">TDYSFQGLQGHYYPIIPPLTSHPPHTSLRMPNAPMFHLKVCLPLLSNKKNHVTWPSVISQDVTRHVESLSSKVTVMMGQIRSRTVLPVTAVTERIDCCPAVTDCHDGRTVMHAIESMVINWTHLIQKVLKEDSSELILQGGNPGPNAELHFWRTRTENIQNIYDQLQSSAIQKMMRILEIADSSYYPSFKALTEEVSHALLKARDVNLHLQQLQPLLLNVEKADFSSLFPSIPALFHLIFLVWTHCRWYRSPARIVVLLQELGNMLIKQASSYLCAEELLQGDAEETLEKLQILVKIFKAFKKNFNTYRERVRAWSAAGGRSACWDFPSALVLVRFDRFLARILLLEDMFSTILELQKLEKLVFGGLKGKMYTEQVSLLLSEFQQLCRSIAERQYDPLDLDSQVCNVNTHSALSQNIINYMYTKSGNHISLYNITRNTVCGFRSAEGADVELVQQQYEEMCSVLHGFEEEVYSGWCRTVDQVCQLNLDQPLIRRDLTTSLLSVNFNQEVMSAVIHCYYHCTDVYRLKEYSSIYHHNLYLHHFNTTPVSPLLHWTCTSRRENQLLFGAVDGVDGWREYVEYVDEMVVEGLFGAVSHSLQFFVDNMEESVRSAPLLEVQMELGGAEMVFRPSLDAHAGDSFYELVEGLLADVFKMSAQIRRVASHLDMQDYQDDMDDMLDLLDMRQEVMERVNDVISKVSKYQGTFERYTPLWLDDRAEFLRQFLLYGHPLTAEYVELYGEDALPETPPTTDQFREQIDHYEALYEEVSKLEDWRVFEGWFRLDIRPFKMSLLNTIKKWSWMFKEHLISYVTDSMAELQEFILRADGELRVPVRGGDYRAVVQVMGCLLAVRDRQVSTEQLFDPLKAVVSLLEQYGETLPDAIYTQLEELPERWSSIKKLAWTVKHEVAPLQNAEVAIIRRKYGEFEVSHSGFFRCFLLVCCLFFTHRKLPGFHVLEAERAELQECCKLFEVSCPDVRQLRLWRREISTLKQLWDLLLFAQEMQTFDKDARGWDIFIRLDHELKDLITFLRAVTELQNPAMRDRHWMQLVGATGVVFTLTERTTLADLLALQLHLYEEEVLSTVARAVKEMTIEKLLGEISQMWKMMEFTYEEHFHTTTPLLKCDDELLEKLEEHQMQLQAMLQMKQVEFFHAQVLVLQTRLSRAECVLMLWLEVQRRWAHLESVFIGSDDIQHQLPVDALHFLSINTDFKDLMYKSAETNNVIEATNKPGLLETLKDLQMRLAVCEKALAKYLETKRMTFPRFYFISSTDLLDILSNRTQPKQVTPHLAKLFDSVADLHFSQEGTEAVGIFSGEREYLPLDTLCDCTGPVEVWLGRVEEVMRAGVRRQIAEAVGAYEERPRELWALERPAQAVLTASQIWWAADVELAFQRVTEGFDTALRDYSKKQTAQLTSLISMLTGELSPGDRQKIMTVCTLDVHARDVVSRLVDQKVSSAQAFTWLSQLRHCWDEDQKHCYAKICDAQFLYSYEYLGNKPRLVITPLTDRCYVTLTQSLHLNMGGAPAGPAGTGKTETTKDLGRALGVMVYVFNCSEQMDYKSIGNIFKGLCQTGAWGCFDEFNRIAVEVLSVVAVQVKTVQDALRHRKTRFVFLEEEISLKPSIGVFITMNPGYSGRTELPENLKALFRPCAMVVPDMELICEIMLMAEGFLNAKLLGRKFITLYNLCKELLSKQDHYDWGLRAVKSVLVVAGELRRGDKASPEDQVLMRALRDFNMPKMVMEDVPVFLGLVGDLFPGVEVQRQMDSDFEELVRQSALELKLQPEDPFILKVVQLEELLSVRHSVFVVGGAGTGKSQILRTLYRTYANRKQKPVWNDLNPKAVSTDQLFGFIHPATREWKDGLLSYFMREQASNPHPGPKWVVLDGDIDPMWIESLNTVMDDNKVLTLASNERIPLTASMRLLFEISHLRNSTPATVSRAGILYINLQDLSWNMYVNSWIDRRQRQTERAHLTILFDKYVSRCIEQIRNSFKTITLVPENSMVQTLCSLLDGLLTPENVPVDSPRDVYEMYFVFACIWAFGGATHQDQLRDYRAEFSQWWVKEMKSVKLPAHATVFDFYLDPQTRRFVPWAERVPGFQLEADALLQGVLVPTVETVRLQYFLRLLLDRGQPVMLVGGTGTGKSSLIRNLLDTLPDDFLSISAPLHYYTSSSSLQSEFEPQLKLPALRGSKVGPAPSGWVDGTLSPHHSYDTQTLRMKLIINTQYIACMNPQAGHYTINPRLQRHFSVLAMNSPSRETLSSIFSPILIQHLQNQSFSPSVASIGPALVQAAIALHNTASCHFLPTAKNFLHVFSLWDLSRLFQGLLFSRPECVKRGCELLQLWVHESSRVYSDRFTDPADQNLFYKLQTDAEPGLQEPVVYLHYGGGAAEPMYAPVLEWEELSSILNEALHSYNQLCSSMNLVLFQQAMLHVCRISRILACPGGHALLVGVGGSGKQSLTRLAAHFSNMDVFQPTVHRGYGLQELKVDLAGLCVKTGVKNLPTVLLLTDAQIPDDRFLNILSALISGEVPEVLSEEEVDGVVRGVKTEVRALGLLDTTENCWRFFKERVRQQLKVVLGVSPVGNSLRVRVQRFPALLSCTTVDWFHEWPQKALHSVSLHFLRELPAIEPTVQEPISLFMAHAHASARQAGERYRQSERRHYYSTPRSFLELLRLYGVLLGERNQLLQEKLDRLHSGLQKLKTTAVQVEELKAKLNSQEVDLNVKNGAAEALISKIGQQTERVSQKRRDADLEEQKVAAIQAEVTLRQRDCENDLAKAEPALEAATTALNTLNKVNLTELKTFPNPPKAVMNVLAAVMVLLAPRGRIPKERGWKAARAFMGKVDDFLQALVSYDKECIPDQCLTVVKQEYLSSPDFLPEHVLTKSYAAAGLCAWTINIVRYYEVYCEVAPKRQALSQANTELDSATAKLFSVRKKLDDLDGHLQNLTAQFERAAGEKLRCQEEVTHTSTTIQMANRLVGGLQSEKVRWSEAVLELEAQQGALCGDVLLAAAFVSYAGYFSQPYREQLLENSWRPFLRQLSPPVPLTEGLDPVLLLADQASVAAWHNQGLPADRLSVENATVSLVCSAAVLCRYVELVEEALACGEAVLIENLEEKLDPVLEPLLNRTTRNSGRQQHQNPSSVRLILHTKLANPHFPPELQAQTTLINFTVTHTGLEEQLLGQVVSRERPDLENLKLELSVQQNVCRIELKELEDELLTRLSAAEGSFLKDAVLVEQLEHTKTTALHIHSKVVEARENELKINAARELYRPVAQRAALLYFIIKELHSINPLYQHSLQSFSAVFLRAIEDAEADEDVSARVRSLTQSLTYSVLQHINRGLFQRDRLTFLTHTTFQVLLMEGHIEVEELNLLLHLPAESSSGSPVSFLSAQAWGTIRALSVLEAFWGLDRDVEGSAKRWRKLVESECPERERLPLDWKKKSSMQKLIILRAMRPDRMSYALRNFVEESLGCEYLDAGKVEFEKVFEESSSLSPIFFILSPGVNPLTEVETLGLKLGFSTEQGNLHSVSLGQGQEGVAEKALEAAALKGHWVILQNVHLVKHWLVRLSDLLELSGRNADPQYRVFLTGQPAPSPDQHIIPRAILENSLKLTNEPPTGMSASLHAALSNFNQDTLEMCSHEQEFKLLLFSLCYFHACVSERRKFGPQGWNCCYPFNTGDLSISTSVLYNCLEANSKVPWEDLCYLVGEIMYGGHITDEWDRRLCRTQLQELFNPKLFEGELFLCPGFPAPPDLDYAGYHRYVDETLPAENPSLYSLHPNAEIEFMTVTSDSLFRTLLELQPRDSALREESEQSLEQLLEKLPEEYDLAELLAKTDRRSPYILVCVQECERMNLLISEMHISLMELDLALKGELSISPHMEALQTALFYGRVPEIWSRLTFPSTKSLAPWFSDVLVQCRELDTWTQDFVLPAVVWLSGFFNPQSFLTAIMQSIARKNNWPLDRMALCVDVTRKTKDDYGHPPREGAYVHGLYIDGARWDCSAGVLSEAVLKDLTPAMPVLYIRAVPADQLELKNTYECPVYQTKLRGPTLIWNFHLKTRHPPAKWVLAGVALLLSV</sequence>
<dbReference type="Gene3D" id="3.10.490.20">
    <property type="match status" value="1"/>
</dbReference>
<feature type="coiled-coil region" evidence="14">
    <location>
        <begin position="2677"/>
        <end position="2756"/>
    </location>
</feature>
<keyword evidence="10" id="KW-0969">Cilium</keyword>
<evidence type="ECO:0000256" key="10">
    <source>
        <dbReference type="ARBA" id="ARBA00023069"/>
    </source>
</evidence>
<dbReference type="Gene3D" id="1.20.920.20">
    <property type="match status" value="1"/>
</dbReference>
<dbReference type="Pfam" id="PF12774">
    <property type="entry name" value="AAA_6"/>
    <property type="match status" value="1"/>
</dbReference>
<evidence type="ECO:0000256" key="1">
    <source>
        <dbReference type="ARBA" id="ARBA00004430"/>
    </source>
</evidence>
<dbReference type="FunFam" id="1.20.1270.280:FF:000003">
    <property type="entry name" value="Dynein axonemal heavy chain 17"/>
    <property type="match status" value="1"/>
</dbReference>
<dbReference type="Pfam" id="PF08385">
    <property type="entry name" value="DHC_N1"/>
    <property type="match status" value="2"/>
</dbReference>
<dbReference type="InterPro" id="IPR042222">
    <property type="entry name" value="Dynein_2_N"/>
</dbReference>
<dbReference type="GO" id="GO:0007018">
    <property type="term" value="P:microtubule-based movement"/>
    <property type="evidence" value="ECO:0007669"/>
    <property type="project" value="InterPro"/>
</dbReference>
<feature type="domain" description="AAA+ ATPase" evidence="15">
    <location>
        <begin position="2123"/>
        <end position="2246"/>
    </location>
</feature>
<dbReference type="Pfam" id="PF12780">
    <property type="entry name" value="AAA_8"/>
    <property type="match status" value="1"/>
</dbReference>
<dbReference type="Gene3D" id="3.20.180.20">
    <property type="entry name" value="Dynein heavy chain, N-terminal domain 2"/>
    <property type="match status" value="1"/>
</dbReference>
<dbReference type="GO" id="GO:0005874">
    <property type="term" value="C:microtubule"/>
    <property type="evidence" value="ECO:0007669"/>
    <property type="project" value="UniProtKB-KW"/>
</dbReference>
<feature type="domain" description="AAA+ ATPase" evidence="15">
    <location>
        <begin position="2436"/>
        <end position="2573"/>
    </location>
</feature>
<keyword evidence="6" id="KW-0547">Nucleotide-binding</keyword>
<dbReference type="Gene3D" id="1.20.58.1120">
    <property type="match status" value="1"/>
</dbReference>
<dbReference type="InterPro" id="IPR003593">
    <property type="entry name" value="AAA+_ATPase"/>
</dbReference>
<dbReference type="InterPro" id="IPR035699">
    <property type="entry name" value="AAA_6"/>
</dbReference>
<organism evidence="16 17">
    <name type="scientific">Astyanax mexicanus</name>
    <name type="common">Blind cave fish</name>
    <name type="synonym">Astyanax fasciatus mexicanus</name>
    <dbReference type="NCBI Taxonomy" id="7994"/>
    <lineage>
        <taxon>Eukaryota</taxon>
        <taxon>Metazoa</taxon>
        <taxon>Chordata</taxon>
        <taxon>Craniata</taxon>
        <taxon>Vertebrata</taxon>
        <taxon>Euteleostomi</taxon>
        <taxon>Actinopterygii</taxon>
        <taxon>Neopterygii</taxon>
        <taxon>Teleostei</taxon>
        <taxon>Ostariophysi</taxon>
        <taxon>Characiformes</taxon>
        <taxon>Characoidei</taxon>
        <taxon>Acestrorhamphidae</taxon>
        <taxon>Acestrorhamphinae</taxon>
        <taxon>Astyanax</taxon>
    </lineage>
</organism>
<dbReference type="FunFam" id="1.20.920.20:FF:000003">
    <property type="entry name" value="Dynein axonemal heavy chain 17"/>
    <property type="match status" value="1"/>
</dbReference>
<keyword evidence="7" id="KW-0067">ATP-binding</keyword>
<evidence type="ECO:0000256" key="9">
    <source>
        <dbReference type="ARBA" id="ARBA00023054"/>
    </source>
</evidence>
<dbReference type="Pfam" id="PF18199">
    <property type="entry name" value="Dynein_C"/>
    <property type="match status" value="1"/>
</dbReference>
<dbReference type="Pfam" id="PF08393">
    <property type="entry name" value="DHC_N2"/>
    <property type="match status" value="1"/>
</dbReference>
<dbReference type="InterPro" id="IPR041228">
    <property type="entry name" value="Dynein_C"/>
</dbReference>
<dbReference type="InterPro" id="IPR041589">
    <property type="entry name" value="DNAH3_AAA_lid_1"/>
</dbReference>
<keyword evidence="5" id="KW-0677">Repeat</keyword>
<dbReference type="GO" id="GO:0051959">
    <property type="term" value="F:dynein light intermediate chain binding"/>
    <property type="evidence" value="ECO:0007669"/>
    <property type="project" value="InterPro"/>
</dbReference>
<dbReference type="Pfam" id="PF17852">
    <property type="entry name" value="Dynein_AAA_lid"/>
    <property type="match status" value="1"/>
</dbReference>
<keyword evidence="13" id="KW-0966">Cell projection</keyword>
<dbReference type="Pfam" id="PF12775">
    <property type="entry name" value="AAA_7"/>
    <property type="match status" value="2"/>
</dbReference>
<dbReference type="GO" id="GO:0005930">
    <property type="term" value="C:axoneme"/>
    <property type="evidence" value="ECO:0007669"/>
    <property type="project" value="UniProtKB-SubCell"/>
</dbReference>
<dbReference type="InterPro" id="IPR024317">
    <property type="entry name" value="Dynein_heavy_chain_D4_dom"/>
</dbReference>
<evidence type="ECO:0000256" key="5">
    <source>
        <dbReference type="ARBA" id="ARBA00022737"/>
    </source>
</evidence>
<dbReference type="Gene3D" id="6.10.140.1060">
    <property type="match status" value="1"/>
</dbReference>
<dbReference type="InterPro" id="IPR041658">
    <property type="entry name" value="AAA_lid_11"/>
</dbReference>
<dbReference type="InterPro" id="IPR042228">
    <property type="entry name" value="Dynein_linker_3"/>
</dbReference>
<dbReference type="InterPro" id="IPR043160">
    <property type="entry name" value="Dynein_C_barrel"/>
</dbReference>
<dbReference type="Gene3D" id="1.10.8.720">
    <property type="entry name" value="Region D6 of dynein motor"/>
    <property type="match status" value="1"/>
</dbReference>
<dbReference type="GO" id="GO:0045505">
    <property type="term" value="F:dynein intermediate chain binding"/>
    <property type="evidence" value="ECO:0007669"/>
    <property type="project" value="InterPro"/>
</dbReference>
<comment type="similarity">
    <text evidence="2">Belongs to the dynein heavy chain family.</text>
</comment>
<evidence type="ECO:0000256" key="6">
    <source>
        <dbReference type="ARBA" id="ARBA00022741"/>
    </source>
</evidence>
<dbReference type="FunFam" id="1.20.140.100:FF:000001">
    <property type="entry name" value="dynein heavy chain 17, axonemal"/>
    <property type="match status" value="1"/>
</dbReference>
<reference evidence="16" key="1">
    <citation type="submission" date="2025-08" db="UniProtKB">
        <authorList>
            <consortium name="Ensembl"/>
        </authorList>
    </citation>
    <scope>IDENTIFICATION</scope>
</reference>
<dbReference type="FunFam" id="3.40.50.300:FF:000411">
    <property type="entry name" value="dynein heavy chain 17, axonemal"/>
    <property type="match status" value="1"/>
</dbReference>
<comment type="subcellular location">
    <subcellularLocation>
        <location evidence="1">Cytoplasm</location>
        <location evidence="1">Cytoskeleton</location>
        <location evidence="1">Cilium axoneme</location>
    </subcellularLocation>
</comment>
<name>A0A8B9HXB2_ASTMX</name>
<feature type="domain" description="AAA+ ATPase" evidence="15">
    <location>
        <begin position="1796"/>
        <end position="1927"/>
    </location>
</feature>
<dbReference type="Pfam" id="PF12781">
    <property type="entry name" value="AAA_9"/>
    <property type="match status" value="1"/>
</dbReference>
<dbReference type="Gene3D" id="1.20.920.30">
    <property type="match status" value="1"/>
</dbReference>
<dbReference type="GO" id="GO:0008569">
    <property type="term" value="F:minus-end-directed microtubule motor activity"/>
    <property type="evidence" value="ECO:0007669"/>
    <property type="project" value="InterPro"/>
</dbReference>
<dbReference type="InterPro" id="IPR027417">
    <property type="entry name" value="P-loop_NTPase"/>
</dbReference>
<dbReference type="InterPro" id="IPR042219">
    <property type="entry name" value="AAA_lid_11_sf"/>
</dbReference>
<dbReference type="GO" id="GO:0008017">
    <property type="term" value="F:microtubule binding"/>
    <property type="evidence" value="ECO:0007669"/>
    <property type="project" value="UniProtKB-ARBA"/>
</dbReference>
<dbReference type="PANTHER" id="PTHR45703:SF12">
    <property type="entry name" value="DYNEIN AXONEMAL HEAVY CHAIN 11"/>
    <property type="match status" value="1"/>
</dbReference>
<feature type="coiled-coil region" evidence="14">
    <location>
        <begin position="2929"/>
        <end position="2956"/>
    </location>
</feature>
<dbReference type="InterPro" id="IPR026983">
    <property type="entry name" value="DHC"/>
</dbReference>
<evidence type="ECO:0000256" key="7">
    <source>
        <dbReference type="ARBA" id="ARBA00022840"/>
    </source>
</evidence>
<evidence type="ECO:0000256" key="3">
    <source>
        <dbReference type="ARBA" id="ARBA00022490"/>
    </source>
</evidence>
<dbReference type="InterPro" id="IPR024743">
    <property type="entry name" value="Dynein_HC_stalk"/>
</dbReference>
<dbReference type="Gene3D" id="3.40.50.300">
    <property type="entry name" value="P-loop containing nucleotide triphosphate hydrolases"/>
    <property type="match status" value="6"/>
</dbReference>
<dbReference type="FunFam" id="3.10.490.20:FF:000002">
    <property type="entry name" value="Dynein axonemal heavy chain 17"/>
    <property type="match status" value="1"/>
</dbReference>
<dbReference type="Gene3D" id="1.10.472.130">
    <property type="match status" value="1"/>
</dbReference>
<dbReference type="InterPro" id="IPR043157">
    <property type="entry name" value="Dynein_AAA1S"/>
</dbReference>
<dbReference type="FunFam" id="1.10.8.710:FF:000002">
    <property type="entry name" value="dynein heavy chain 17, axonemal"/>
    <property type="match status" value="1"/>
</dbReference>
<dbReference type="Pfam" id="PF12777">
    <property type="entry name" value="MT"/>
    <property type="match status" value="1"/>
</dbReference>
<feature type="domain" description="AAA+ ATPase" evidence="15">
    <location>
        <begin position="1518"/>
        <end position="1654"/>
    </location>
</feature>
<evidence type="ECO:0000256" key="13">
    <source>
        <dbReference type="ARBA" id="ARBA00023273"/>
    </source>
</evidence>
<dbReference type="Pfam" id="PF17857">
    <property type="entry name" value="AAA_lid_1"/>
    <property type="match status" value="1"/>
</dbReference>
<dbReference type="FunFam" id="1.10.8.1220:FF:000001">
    <property type="entry name" value="Dynein axonemal heavy chain 5"/>
    <property type="match status" value="1"/>
</dbReference>
<dbReference type="FunFam" id="3.40.50.300:FF:000945">
    <property type="entry name" value="Dynein axonemal heavy chain 9"/>
    <property type="match status" value="1"/>
</dbReference>
<dbReference type="FunFam" id="1.10.8.720:FF:000002">
    <property type="entry name" value="Dynein heavy chain 9, axonemal"/>
    <property type="match status" value="1"/>
</dbReference>
<evidence type="ECO:0000313" key="17">
    <source>
        <dbReference type="Proteomes" id="UP000694621"/>
    </source>
</evidence>
<keyword evidence="9 14" id="KW-0175">Coiled coil</keyword>
<protein>
    <submittedName>
        <fullName evidence="16">Dynein, axonemal, heavy chain 11</fullName>
    </submittedName>
</protein>
<dbReference type="GO" id="GO:0097729">
    <property type="term" value="C:9+2 motile cilium"/>
    <property type="evidence" value="ECO:0007669"/>
    <property type="project" value="UniProtKB-ARBA"/>
</dbReference>
<dbReference type="Pfam" id="PF18198">
    <property type="entry name" value="AAA_lid_11"/>
    <property type="match status" value="1"/>
</dbReference>
<dbReference type="FunFam" id="1.10.287.2620:FF:000002">
    <property type="entry name" value="Dynein heavy chain 2, axonemal"/>
    <property type="match status" value="1"/>
</dbReference>
<dbReference type="InterPro" id="IPR013602">
    <property type="entry name" value="Dynein_heavy_linker"/>
</dbReference>
<dbReference type="FunFam" id="1.20.58.1120:FF:000001">
    <property type="entry name" value="dynein heavy chain 2, axonemal"/>
    <property type="match status" value="1"/>
</dbReference>
<evidence type="ECO:0000259" key="15">
    <source>
        <dbReference type="SMART" id="SM00382"/>
    </source>
</evidence>
<evidence type="ECO:0000256" key="11">
    <source>
        <dbReference type="ARBA" id="ARBA00023175"/>
    </source>
</evidence>
<dbReference type="GO" id="GO:0005524">
    <property type="term" value="F:ATP binding"/>
    <property type="evidence" value="ECO:0007669"/>
    <property type="project" value="UniProtKB-KW"/>
</dbReference>
<keyword evidence="4" id="KW-0493">Microtubule</keyword>
<dbReference type="InterPro" id="IPR013594">
    <property type="entry name" value="Dynein_heavy_tail"/>
</dbReference>
<evidence type="ECO:0000256" key="12">
    <source>
        <dbReference type="ARBA" id="ARBA00023212"/>
    </source>
</evidence>
<dbReference type="SUPFAM" id="SSF52540">
    <property type="entry name" value="P-loop containing nucleoside triphosphate hydrolases"/>
    <property type="match status" value="4"/>
</dbReference>
<accession>A0A8B9HXB2</accession>
<evidence type="ECO:0000256" key="8">
    <source>
        <dbReference type="ARBA" id="ARBA00023017"/>
    </source>
</evidence>
<dbReference type="GO" id="GO:0030286">
    <property type="term" value="C:dynein complex"/>
    <property type="evidence" value="ECO:0007669"/>
    <property type="project" value="UniProtKB-KW"/>
</dbReference>
<keyword evidence="11" id="KW-0505">Motor protein</keyword>
<dbReference type="Pfam" id="PF03028">
    <property type="entry name" value="Dynein_heavy"/>
    <property type="match status" value="1"/>
</dbReference>
<evidence type="ECO:0000256" key="4">
    <source>
        <dbReference type="ARBA" id="ARBA00022701"/>
    </source>
</evidence>
<dbReference type="FunFam" id="3.40.50.300:FF:000219">
    <property type="entry name" value="Dynein axonemal heavy chain 17"/>
    <property type="match status" value="1"/>
</dbReference>
<dbReference type="InterPro" id="IPR041466">
    <property type="entry name" value="Dynein_AAA5_ext"/>
</dbReference>
<evidence type="ECO:0000256" key="14">
    <source>
        <dbReference type="SAM" id="Coils"/>
    </source>
</evidence>
<dbReference type="Gene3D" id="1.10.8.1220">
    <property type="match status" value="1"/>
</dbReference>
<keyword evidence="8" id="KW-0243">Dynein</keyword>
<dbReference type="Gene3D" id="1.10.287.2620">
    <property type="match status" value="1"/>
</dbReference>
<dbReference type="InterPro" id="IPR035706">
    <property type="entry name" value="AAA_9"/>
</dbReference>